<reference evidence="4" key="1">
    <citation type="submission" date="2018-11" db="EMBL/GenBank/DDBJ databases">
        <authorList>
            <person name="Alioto T."/>
            <person name="Alioto T."/>
        </authorList>
    </citation>
    <scope>NUCLEOTIDE SEQUENCE</scope>
</reference>
<dbReference type="InterPro" id="IPR022272">
    <property type="entry name" value="Lipocalin_CS"/>
</dbReference>
<dbReference type="PANTHER" id="PTHR33845:SF1">
    <property type="entry name" value="C2H2-TYPE DOMAIN-CONTAINING PROTEIN"/>
    <property type="match status" value="1"/>
</dbReference>
<evidence type="ECO:0000256" key="2">
    <source>
        <dbReference type="SAM" id="MobiDB-lite"/>
    </source>
</evidence>
<dbReference type="OrthoDB" id="5983920at2759"/>
<dbReference type="AlphaFoldDB" id="A0A8B6F9I8"/>
<sequence>MSFCSFKSSQICECVGENSPLTSLSSELQSIVLTEAGLLPSDITQKFQVCSEHFHRFLNKNKAGCKSKICGIPDIISSHNKDNKIYGGWYGVKADRNVSLEKVKEIHARTGIIVPVGTPICPRCRKTLYCGQSTSCSVAEICANTNCLMNSDNLGDTCSYQYEEQYNLRPHRLNSGYNVSIIENFIYIKICSIKARYDKVGPLTALRCLLYMLPHHQVRKQPVMFETESCCNTDSQGTEASVIRIDRLGKFNEFLETCDISPVKCLTESLEKSSERTKRRYLSKANTCITALLNTICPDDSEFIKKSLFGEQENDKNKTTSSLLDAIVSSYMVANTSTLRRQLLSIATNDYSFAEVSASIPGLSHYKFYSAKKHAQNIGLGVPAQTSKIPRSKINDGQLDHFLDFITSNHLIKDLPIGEKTLQLSTGELIQTPNVIRSIAPATIIRQYTQLCEDENIQRLGTSTMYKILTDCSASVRQSMEGLDYYISEGSRAFTDLTETVEQLDLTLDEKKKTLDNLVVAKHYLKTDYKLHVNTSSSIADHCCSYALSEEKGPFCQKCDNHSHTDECQQCSFVDETLSFISKSAIERHWDNPEAVLFKVEKAIADIYEWKSHILRSKNQEKARQAVVNCLGENEAFMVADWAMKFLPRKFREGQTDWFGKRGINWHITVTMLKSEGSVKFLTHVHIFEQPTPQDAATTGAILVDVVQNIPSVKKVNIWSDNAGCYKSTLTIATLHQELDKKIKSYNFCEAQDGKGACDRKASHIKSAIKRYVNEGNNVTTAHQMKLAIDSQQRGQYMVKVISPVINADDDKVSLRSIPLISMLHNFKFTDNGLQVWRAYDIGQEDDDGDDDEEDDNEDEDTQNESNDEDKITEPVPKKRRTISKIFTCPEEGCTRSFKHSSSLDQHIMVGNCNVKEEKLSLADRTKVLYAQKLEDGNLGVSFTKQSDNNNNAATDKLNKGWALKVNKPKTIFTLDQKAYLHEKFMIGKTTGRKEDPSKVAEEMRYVLKNGENRFTRSQYLTSQQIASYFSRLVQKEKKIDETDLIAATADSKCSVLKRKVLKECSL</sequence>
<proteinExistence type="predicted"/>
<name>A0A8B6F9I8_MYTGA</name>
<gene>
    <name evidence="4" type="ORF">MGAL_10B043069</name>
</gene>
<keyword evidence="5" id="KW-1185">Reference proteome</keyword>
<protein>
    <recommendedName>
        <fullName evidence="3">C2H2-type domain-containing protein</fullName>
    </recommendedName>
</protein>
<organism evidence="4 5">
    <name type="scientific">Mytilus galloprovincialis</name>
    <name type="common">Mediterranean mussel</name>
    <dbReference type="NCBI Taxonomy" id="29158"/>
    <lineage>
        <taxon>Eukaryota</taxon>
        <taxon>Metazoa</taxon>
        <taxon>Spiralia</taxon>
        <taxon>Lophotrochozoa</taxon>
        <taxon>Mollusca</taxon>
        <taxon>Bivalvia</taxon>
        <taxon>Autobranchia</taxon>
        <taxon>Pteriomorphia</taxon>
        <taxon>Mytilida</taxon>
        <taxon>Mytiloidea</taxon>
        <taxon>Mytilidae</taxon>
        <taxon>Mytilinae</taxon>
        <taxon>Mytilus</taxon>
    </lineage>
</organism>
<keyword evidence="1" id="KW-0863">Zinc-finger</keyword>
<dbReference type="PANTHER" id="PTHR33845">
    <property type="entry name" value="C2H2-TYPE DOMAIN-CONTAINING PROTEIN"/>
    <property type="match status" value="1"/>
</dbReference>
<dbReference type="Proteomes" id="UP000596742">
    <property type="component" value="Unassembled WGS sequence"/>
</dbReference>
<feature type="region of interest" description="Disordered" evidence="2">
    <location>
        <begin position="843"/>
        <end position="877"/>
    </location>
</feature>
<evidence type="ECO:0000256" key="1">
    <source>
        <dbReference type="PROSITE-ProRule" id="PRU00042"/>
    </source>
</evidence>
<keyword evidence="1" id="KW-0479">Metal-binding</keyword>
<dbReference type="EMBL" id="UYJE01006456">
    <property type="protein sequence ID" value="VDI46173.1"/>
    <property type="molecule type" value="Genomic_DNA"/>
</dbReference>
<dbReference type="PROSITE" id="PS50157">
    <property type="entry name" value="ZINC_FINGER_C2H2_2"/>
    <property type="match status" value="1"/>
</dbReference>
<dbReference type="PROSITE" id="PS00213">
    <property type="entry name" value="LIPOCALIN"/>
    <property type="match status" value="1"/>
</dbReference>
<dbReference type="InterPro" id="IPR013087">
    <property type="entry name" value="Znf_C2H2_type"/>
</dbReference>
<evidence type="ECO:0000259" key="3">
    <source>
        <dbReference type="PROSITE" id="PS50157"/>
    </source>
</evidence>
<dbReference type="GO" id="GO:0008270">
    <property type="term" value="F:zinc ion binding"/>
    <property type="evidence" value="ECO:0007669"/>
    <property type="project" value="UniProtKB-KW"/>
</dbReference>
<accession>A0A8B6F9I8</accession>
<feature type="compositionally biased region" description="Acidic residues" evidence="2">
    <location>
        <begin position="843"/>
        <end position="868"/>
    </location>
</feature>
<evidence type="ECO:0000313" key="4">
    <source>
        <dbReference type="EMBL" id="VDI46173.1"/>
    </source>
</evidence>
<evidence type="ECO:0000313" key="5">
    <source>
        <dbReference type="Proteomes" id="UP000596742"/>
    </source>
</evidence>
<comment type="caution">
    <text evidence="4">The sequence shown here is derived from an EMBL/GenBank/DDBJ whole genome shotgun (WGS) entry which is preliminary data.</text>
</comment>
<feature type="domain" description="C2H2-type" evidence="3">
    <location>
        <begin position="887"/>
        <end position="919"/>
    </location>
</feature>
<dbReference type="Gene3D" id="3.30.160.60">
    <property type="entry name" value="Classic Zinc Finger"/>
    <property type="match status" value="1"/>
</dbReference>
<keyword evidence="1" id="KW-0862">Zinc</keyword>